<feature type="transmembrane region" description="Helical" evidence="2">
    <location>
        <begin position="45"/>
        <end position="75"/>
    </location>
</feature>
<feature type="region of interest" description="Disordered" evidence="1">
    <location>
        <begin position="246"/>
        <end position="277"/>
    </location>
</feature>
<reference evidence="3 4" key="1">
    <citation type="journal article" date="2012" name="BMC Genomics">
        <title>Comparative genomic analysis of human infective Trypanosoma cruzi lineages with the bat-restricted subspecies T. cruzi marinkellei.</title>
        <authorList>
            <person name="Franzen O."/>
            <person name="Talavera-Lopez C."/>
            <person name="Ochaya S."/>
            <person name="Butler C.E."/>
            <person name="Messenger L.A."/>
            <person name="Lewis M.D."/>
            <person name="Llewellyn M.S."/>
            <person name="Marinkelle C.J."/>
            <person name="Tyler K.M."/>
            <person name="Miles M.A."/>
            <person name="Andersson B."/>
        </authorList>
    </citation>
    <scope>NUCLEOTIDE SEQUENCE [LARGE SCALE GENOMIC DNA]</scope>
    <source>
        <strain evidence="3 4">B7</strain>
    </source>
</reference>
<name>K2MIU6_TRYCR</name>
<feature type="region of interest" description="Disordered" evidence="1">
    <location>
        <begin position="373"/>
        <end position="401"/>
    </location>
</feature>
<gene>
    <name evidence="3" type="ORF">MOQ_009236</name>
</gene>
<evidence type="ECO:0000256" key="1">
    <source>
        <dbReference type="SAM" id="MobiDB-lite"/>
    </source>
</evidence>
<organism evidence="3 4">
    <name type="scientific">Trypanosoma cruzi marinkellei</name>
    <dbReference type="NCBI Taxonomy" id="85056"/>
    <lineage>
        <taxon>Eukaryota</taxon>
        <taxon>Discoba</taxon>
        <taxon>Euglenozoa</taxon>
        <taxon>Kinetoplastea</taxon>
        <taxon>Metakinetoplastina</taxon>
        <taxon>Trypanosomatida</taxon>
        <taxon>Trypanosomatidae</taxon>
        <taxon>Trypanosoma</taxon>
        <taxon>Schizotrypanum</taxon>
    </lineage>
</organism>
<accession>K2MIU6</accession>
<evidence type="ECO:0000256" key="2">
    <source>
        <dbReference type="SAM" id="Phobius"/>
    </source>
</evidence>
<comment type="caution">
    <text evidence="3">The sequence shown here is derived from an EMBL/GenBank/DDBJ whole genome shotgun (WGS) entry which is preliminary data.</text>
</comment>
<feature type="transmembrane region" description="Helical" evidence="2">
    <location>
        <begin position="96"/>
        <end position="115"/>
    </location>
</feature>
<sequence length="401" mass="46371">MRRPGECPVGFSCCLRHVPCLCVCVRAAFALLVHVLLWTNESLFFFVYFFFLYFTFFFLFVSSSFLVVFCLSASIPPRPEVFYEEFRCAGGRDTQTNTHTHIYILYIIYYILYYYIIIHNLHLYCCCCCCFVAMLACSSLRFSEEDAMVLDRWIHAVCGDAMQFPAHRRGQFDAYKQHLEGICTTDGHSLFHQMSRSGTRETLALQNALSVLKQLCKCNMEEMEKVKKEIQAVKRTLHERSMAVEEEKMEGSSAASSQVTSGFHPVPAAESSHDAYESRKKVAERYVAAIDRQRESNRKNVEFCHGRKLKLLDQRNQLLEETNALREAEQSVKSQFEETSVALASKRDALAQEQAAWKELQQFSSCAETQGAGYMNAEKEEEEKKKRSRNTWMPWRRHAPH</sequence>
<keyword evidence="2" id="KW-1133">Transmembrane helix</keyword>
<dbReference type="OrthoDB" id="273682at2759"/>
<evidence type="ECO:0000313" key="4">
    <source>
        <dbReference type="Proteomes" id="UP000007350"/>
    </source>
</evidence>
<dbReference type="Proteomes" id="UP000007350">
    <property type="component" value="Unassembled WGS sequence"/>
</dbReference>
<keyword evidence="2" id="KW-0472">Membrane</keyword>
<dbReference type="AlphaFoldDB" id="K2MIU6"/>
<dbReference type="EMBL" id="AHKC01019304">
    <property type="protein sequence ID" value="EKF27050.1"/>
    <property type="molecule type" value="Genomic_DNA"/>
</dbReference>
<evidence type="ECO:0000313" key="3">
    <source>
        <dbReference type="EMBL" id="EKF27050.1"/>
    </source>
</evidence>
<keyword evidence="4" id="KW-1185">Reference proteome</keyword>
<proteinExistence type="predicted"/>
<feature type="transmembrane region" description="Helical" evidence="2">
    <location>
        <begin position="20"/>
        <end position="39"/>
    </location>
</feature>
<keyword evidence="2" id="KW-0812">Transmembrane</keyword>
<protein>
    <submittedName>
        <fullName evidence="3">Uncharacterized protein</fullName>
    </submittedName>
</protein>